<proteinExistence type="predicted"/>
<keyword evidence="2" id="KW-1185">Reference proteome</keyword>
<dbReference type="Pfam" id="PF06245">
    <property type="entry name" value="DUF1015"/>
    <property type="match status" value="1"/>
</dbReference>
<evidence type="ECO:0000313" key="2">
    <source>
        <dbReference type="Proteomes" id="UP001169242"/>
    </source>
</evidence>
<accession>A0AA42DR22</accession>
<sequence length="417" mass="48211">MITIKPFRAWRPDEKLVSEVADLPYDVVTNEEVKERLKKHPYSFLKVDKPEAWCEERNKEDIADAADCALQELMDKHILIQEECESLYIYGLESQWGKQYGIVGCFSCQEYVEGKIKKHEKTRADKEADRIRHVASCMAHTGPIFLTCKEEEALQGWIKAYCKTHQVLYKFEDEYGIRQVAYNISDKKDIEVLKGLFANLEALYVADGHHRLQAASTYAISRRKEEEQSGRNGNQAQEEYAYFLGVVFPKSELSILDYNRILKDESGLNKEELIKRLEVNFKITKIDEAYFKPETPHVFGMGYKKCWYALSIRDEVLAHYKKDVVGALDTSLLQKLVLEPIFHIQDPRIDKRIAFVGGIKGLDVLNTLTEEEWDIAFTLYPTSIEELLAVADANELMPPKSTWFEPKLRSGLFVHCF</sequence>
<dbReference type="Proteomes" id="UP001169242">
    <property type="component" value="Unassembled WGS sequence"/>
</dbReference>
<organism evidence="1 2">
    <name type="scientific">Holtiella tumoricola</name>
    <dbReference type="NCBI Taxonomy" id="3018743"/>
    <lineage>
        <taxon>Bacteria</taxon>
        <taxon>Bacillati</taxon>
        <taxon>Bacillota</taxon>
        <taxon>Clostridia</taxon>
        <taxon>Lachnospirales</taxon>
        <taxon>Cellulosilyticaceae</taxon>
        <taxon>Holtiella</taxon>
    </lineage>
</organism>
<dbReference type="InterPro" id="IPR008323">
    <property type="entry name" value="UCP033563"/>
</dbReference>
<comment type="caution">
    <text evidence="1">The sequence shown here is derived from an EMBL/GenBank/DDBJ whole genome shotgun (WGS) entry which is preliminary data.</text>
</comment>
<dbReference type="PIRSF" id="PIRSF033563">
    <property type="entry name" value="UCP033563"/>
    <property type="match status" value="1"/>
</dbReference>
<name>A0AA42DR22_9FIRM</name>
<dbReference type="EMBL" id="JAQIFT010000068">
    <property type="protein sequence ID" value="MDA3733703.1"/>
    <property type="molecule type" value="Genomic_DNA"/>
</dbReference>
<dbReference type="PANTHER" id="PTHR36454:SF1">
    <property type="entry name" value="DUF1015 DOMAIN-CONTAINING PROTEIN"/>
    <property type="match status" value="1"/>
</dbReference>
<dbReference type="AlphaFoldDB" id="A0AA42DR22"/>
<gene>
    <name evidence="1" type="ORF">PBV87_19720</name>
</gene>
<dbReference type="RefSeq" id="WP_053985356.1">
    <property type="nucleotide sequence ID" value="NZ_JAQIFT010000068.1"/>
</dbReference>
<evidence type="ECO:0000313" key="1">
    <source>
        <dbReference type="EMBL" id="MDA3733703.1"/>
    </source>
</evidence>
<protein>
    <submittedName>
        <fullName evidence="1">DUF1015 family protein</fullName>
    </submittedName>
</protein>
<dbReference type="PANTHER" id="PTHR36454">
    <property type="entry name" value="LMO2823 PROTEIN"/>
    <property type="match status" value="1"/>
</dbReference>
<reference evidence="1" key="1">
    <citation type="journal article" date="2023" name="Int. J. Syst. Evol. Microbiol.">
        <title>&lt;i&gt;Holtiella tumoricola&lt;/i&gt; gen. nov. sp. nov., isolated from a human clinical sample.</title>
        <authorList>
            <person name="Allen-Vercoe E."/>
            <person name="Daigneault M.C."/>
            <person name="Vancuren S.J."/>
            <person name="Cochrane K."/>
            <person name="O'Neal L.L."/>
            <person name="Sankaranarayanan K."/>
            <person name="Lawson P.A."/>
        </authorList>
    </citation>
    <scope>NUCLEOTIDE SEQUENCE</scope>
    <source>
        <strain evidence="1">CC70A</strain>
    </source>
</reference>